<dbReference type="GO" id="GO:1903094">
    <property type="term" value="P:negative regulation of protein K48-linked deubiquitination"/>
    <property type="evidence" value="ECO:0007669"/>
    <property type="project" value="TreeGrafter"/>
</dbReference>
<evidence type="ECO:0000313" key="2">
    <source>
        <dbReference type="Proteomes" id="UP000887564"/>
    </source>
</evidence>
<proteinExistence type="predicted"/>
<dbReference type="GO" id="GO:0005737">
    <property type="term" value="C:cytoplasm"/>
    <property type="evidence" value="ECO:0007669"/>
    <property type="project" value="TreeGrafter"/>
</dbReference>
<evidence type="ECO:0000256" key="1">
    <source>
        <dbReference type="SAM" id="MobiDB-lite"/>
    </source>
</evidence>
<accession>A0A914RN24</accession>
<feature type="region of interest" description="Disordered" evidence="1">
    <location>
        <begin position="85"/>
        <end position="104"/>
    </location>
</feature>
<name>A0A914RN24_PAREQ</name>
<sequence>MFFESLRERALRETHEVGLTEAMNYLLDSDENEKISDAISQPKVESADQQTKEKQKRLAAAQAKLKEIRAQKAEQEAKEAIEKELRRRREGQSVAQAEEERKRREMKEWAEAKKREKREEELARRRVLEQIKMDREAQKALGMATNTSPQLVKQDVVTASPAASSCTSSRLQASETLGSALYKLSTKNHANDASLRTRLCACYLCGLTSRVTSVMVEKFIGRILVHLKRGRMKTRPGRSMTGRQVQGMYDD</sequence>
<dbReference type="GO" id="GO:0031397">
    <property type="term" value="P:negative regulation of protein ubiquitination"/>
    <property type="evidence" value="ECO:0007669"/>
    <property type="project" value="TreeGrafter"/>
</dbReference>
<reference evidence="3" key="1">
    <citation type="submission" date="2022-11" db="UniProtKB">
        <authorList>
            <consortium name="WormBaseParasite"/>
        </authorList>
    </citation>
    <scope>IDENTIFICATION</scope>
</reference>
<dbReference type="Proteomes" id="UP000887564">
    <property type="component" value="Unplaced"/>
</dbReference>
<organism evidence="2 3">
    <name type="scientific">Parascaris equorum</name>
    <name type="common">Equine roundworm</name>
    <dbReference type="NCBI Taxonomy" id="6256"/>
    <lineage>
        <taxon>Eukaryota</taxon>
        <taxon>Metazoa</taxon>
        <taxon>Ecdysozoa</taxon>
        <taxon>Nematoda</taxon>
        <taxon>Chromadorea</taxon>
        <taxon>Rhabditida</taxon>
        <taxon>Spirurina</taxon>
        <taxon>Ascaridomorpha</taxon>
        <taxon>Ascaridoidea</taxon>
        <taxon>Ascarididae</taxon>
        <taxon>Parascaris</taxon>
    </lineage>
</organism>
<evidence type="ECO:0000313" key="3">
    <source>
        <dbReference type="WBParaSite" id="PEQ_0000769601-mRNA-1"/>
    </source>
</evidence>
<dbReference type="WBParaSite" id="PEQ_0000769601-mRNA-1">
    <property type="protein sequence ID" value="PEQ_0000769601-mRNA-1"/>
    <property type="gene ID" value="PEQ_0000769601"/>
</dbReference>
<dbReference type="PANTHER" id="PTHR46340">
    <property type="entry name" value="UBX DOMAIN-CONTAINING PROTEIN 1"/>
    <property type="match status" value="1"/>
</dbReference>
<dbReference type="GO" id="GO:0032435">
    <property type="term" value="P:negative regulation of proteasomal ubiquitin-dependent protein catabolic process"/>
    <property type="evidence" value="ECO:0007669"/>
    <property type="project" value="TreeGrafter"/>
</dbReference>
<dbReference type="AlphaFoldDB" id="A0A914RN24"/>
<dbReference type="GO" id="GO:0005634">
    <property type="term" value="C:nucleus"/>
    <property type="evidence" value="ECO:0007669"/>
    <property type="project" value="TreeGrafter"/>
</dbReference>
<dbReference type="GO" id="GO:0036435">
    <property type="term" value="F:K48-linked polyubiquitin modification-dependent protein binding"/>
    <property type="evidence" value="ECO:0007669"/>
    <property type="project" value="TreeGrafter"/>
</dbReference>
<dbReference type="PANTHER" id="PTHR46340:SF1">
    <property type="entry name" value="UBX DOMAIN-CONTAINING PROTEIN 1"/>
    <property type="match status" value="1"/>
</dbReference>
<keyword evidence="2" id="KW-1185">Reference proteome</keyword>
<feature type="region of interest" description="Disordered" evidence="1">
    <location>
        <begin position="232"/>
        <end position="251"/>
    </location>
</feature>
<feature type="region of interest" description="Disordered" evidence="1">
    <location>
        <begin position="37"/>
        <end position="57"/>
    </location>
</feature>
<protein>
    <submittedName>
        <fullName evidence="3">UBX domain-containing protein</fullName>
    </submittedName>
</protein>